<dbReference type="Pfam" id="PF06985">
    <property type="entry name" value="HET"/>
    <property type="match status" value="1"/>
</dbReference>
<feature type="compositionally biased region" description="Basic and acidic residues" evidence="1">
    <location>
        <begin position="586"/>
        <end position="595"/>
    </location>
</feature>
<dbReference type="EMBL" id="JAZHXJ010000615">
    <property type="protein sequence ID" value="KAL1855810.1"/>
    <property type="molecule type" value="Genomic_DNA"/>
</dbReference>
<evidence type="ECO:0000259" key="2">
    <source>
        <dbReference type="Pfam" id="PF06985"/>
    </source>
</evidence>
<feature type="compositionally biased region" description="Basic and acidic residues" evidence="1">
    <location>
        <begin position="644"/>
        <end position="659"/>
    </location>
</feature>
<feature type="region of interest" description="Disordered" evidence="1">
    <location>
        <begin position="571"/>
        <end position="740"/>
    </location>
</feature>
<dbReference type="Proteomes" id="UP001586593">
    <property type="component" value="Unassembled WGS sequence"/>
</dbReference>
<evidence type="ECO:0000256" key="1">
    <source>
        <dbReference type="SAM" id="MobiDB-lite"/>
    </source>
</evidence>
<proteinExistence type="predicted"/>
<reference evidence="3 4" key="1">
    <citation type="journal article" date="2024" name="Commun. Biol.">
        <title>Comparative genomic analysis of thermophilic fungi reveals convergent evolutionary adaptations and gene losses.</title>
        <authorList>
            <person name="Steindorff A.S."/>
            <person name="Aguilar-Pontes M.V."/>
            <person name="Robinson A.J."/>
            <person name="Andreopoulos B."/>
            <person name="LaButti K."/>
            <person name="Kuo A."/>
            <person name="Mondo S."/>
            <person name="Riley R."/>
            <person name="Otillar R."/>
            <person name="Haridas S."/>
            <person name="Lipzen A."/>
            <person name="Grimwood J."/>
            <person name="Schmutz J."/>
            <person name="Clum A."/>
            <person name="Reid I.D."/>
            <person name="Moisan M.C."/>
            <person name="Butler G."/>
            <person name="Nguyen T.T.M."/>
            <person name="Dewar K."/>
            <person name="Conant G."/>
            <person name="Drula E."/>
            <person name="Henrissat B."/>
            <person name="Hansel C."/>
            <person name="Singer S."/>
            <person name="Hutchinson M.I."/>
            <person name="de Vries R.P."/>
            <person name="Natvig D.O."/>
            <person name="Powell A.J."/>
            <person name="Tsang A."/>
            <person name="Grigoriev I.V."/>
        </authorList>
    </citation>
    <scope>NUCLEOTIDE SEQUENCE [LARGE SCALE GENOMIC DNA]</scope>
    <source>
        <strain evidence="3 4">ATCC 24622</strain>
    </source>
</reference>
<feature type="compositionally biased region" description="Low complexity" evidence="1">
    <location>
        <begin position="618"/>
        <end position="631"/>
    </location>
</feature>
<name>A0ABR3W8G1_9PEZI</name>
<dbReference type="PANTHER" id="PTHR33112">
    <property type="entry name" value="DOMAIN PROTEIN, PUTATIVE-RELATED"/>
    <property type="match status" value="1"/>
</dbReference>
<gene>
    <name evidence="3" type="ORF">VTK73DRAFT_8470</name>
</gene>
<dbReference type="PANTHER" id="PTHR33112:SF12">
    <property type="entry name" value="HETEROKARYON INCOMPATIBILITY DOMAIN-CONTAINING PROTEIN"/>
    <property type="match status" value="1"/>
</dbReference>
<keyword evidence="4" id="KW-1185">Reference proteome</keyword>
<sequence>MAFRLCPRCLSLRLSVAKFRIQEDPSGEASCPSASAEVAIGRYPLGTMTQIRDSAQKCDLCDLVAFTVRDAGVPHTDDVTCHLIWEIDGRVSADPAAGHGATRTRRLRICWGGSKLKLYEDYIMLRAAQKYDRSDVDYPSLLNDETQFLGRRIGSNCNKKNLIREFLRLCETGHDYRCTAKLGYEDPFRKTLTEPYFGVIDMENENLVPLPNQVDGHFVSFEPYATVSYVWGTGHSGQHATRIGNVQSRRRSGGLSAVIRSLPKALRQSIELVHGLGIRYMWIDCLCIVQDSRHCWNLNARAMHLIYGNSTLTVCAADGKDATAGLVALDEDHTPVQKDMRYAEDVCLMLHRPVETSIETTEWNKRAWTFQERLLSKRCLIFTEGRIFFQCRSTSMSEDVFADRSGRGWSLDLVRAPLQKLSQLKIRAMWFYCHCVDLYSRRQLHESFDILAAFSGMCKLMEKTMRAPFVFGLPASHLDFALLWQPVGRSERRVEPDTSDDPKYKDMRFPSWSWCGWKNNGVRYDPEMLNGRLADVQTWLLQHTWIDWHIRDGYGTLRRVWDARRNRQDRSEDPRWRGYKRPVATPRRDKGDAEPHVSSSHTESPPSTQDDESDESDASSISNRSDGSDGSSESDDVVLRYKRHPEAGRWKSQTGERRSRVNVVRAERPGPMPRNTTRSVRHAERTGFPSGVDKFGRSYLGLPKSSPSTPEFELTLPEDPYHVHTTERSKDRRRASQDEELPDQPFLQFFTWKAHFHVRRPDAQGNAATKPDALLCRCDITDRRGDKCGSVAIDVQLLDVQNSDTRFEFIAISDAKMFTDEEFPQWTYYIPRERIESEWDAYFVLLVQFYPDEGIYRRLALGKVFRAAFTNSQEEWTEIILG</sequence>
<protein>
    <recommendedName>
        <fullName evidence="2">Heterokaryon incompatibility domain-containing protein</fullName>
    </recommendedName>
</protein>
<accession>A0ABR3W8G1</accession>
<comment type="caution">
    <text evidence="3">The sequence shown here is derived from an EMBL/GenBank/DDBJ whole genome shotgun (WGS) entry which is preliminary data.</text>
</comment>
<feature type="domain" description="Heterokaryon incompatibility" evidence="2">
    <location>
        <begin position="224"/>
        <end position="372"/>
    </location>
</feature>
<evidence type="ECO:0000313" key="4">
    <source>
        <dbReference type="Proteomes" id="UP001586593"/>
    </source>
</evidence>
<organism evidence="3 4">
    <name type="scientific">Phialemonium thermophilum</name>
    <dbReference type="NCBI Taxonomy" id="223376"/>
    <lineage>
        <taxon>Eukaryota</taxon>
        <taxon>Fungi</taxon>
        <taxon>Dikarya</taxon>
        <taxon>Ascomycota</taxon>
        <taxon>Pezizomycotina</taxon>
        <taxon>Sordariomycetes</taxon>
        <taxon>Sordariomycetidae</taxon>
        <taxon>Cephalothecales</taxon>
        <taxon>Cephalothecaceae</taxon>
        <taxon>Phialemonium</taxon>
    </lineage>
</organism>
<dbReference type="InterPro" id="IPR010730">
    <property type="entry name" value="HET"/>
</dbReference>
<feature type="compositionally biased region" description="Basic and acidic residues" evidence="1">
    <location>
        <begin position="719"/>
        <end position="737"/>
    </location>
</feature>
<evidence type="ECO:0000313" key="3">
    <source>
        <dbReference type="EMBL" id="KAL1855810.1"/>
    </source>
</evidence>